<keyword evidence="2" id="KW-1185">Reference proteome</keyword>
<dbReference type="AlphaFoldDB" id="A0ABD1L6L9"/>
<sequence>MISDDGELMAQQILSPLFDSRSDGMKFSNISGGSKKSRAKWLAEVSNRMALLH</sequence>
<organism evidence="1 2">
    <name type="scientific">Flemingia macrophylla</name>
    <dbReference type="NCBI Taxonomy" id="520843"/>
    <lineage>
        <taxon>Eukaryota</taxon>
        <taxon>Viridiplantae</taxon>
        <taxon>Streptophyta</taxon>
        <taxon>Embryophyta</taxon>
        <taxon>Tracheophyta</taxon>
        <taxon>Spermatophyta</taxon>
        <taxon>Magnoliopsida</taxon>
        <taxon>eudicotyledons</taxon>
        <taxon>Gunneridae</taxon>
        <taxon>Pentapetalae</taxon>
        <taxon>rosids</taxon>
        <taxon>fabids</taxon>
        <taxon>Fabales</taxon>
        <taxon>Fabaceae</taxon>
        <taxon>Papilionoideae</taxon>
        <taxon>50 kb inversion clade</taxon>
        <taxon>NPAAA clade</taxon>
        <taxon>indigoferoid/millettioid clade</taxon>
        <taxon>Phaseoleae</taxon>
        <taxon>Flemingia</taxon>
    </lineage>
</organism>
<evidence type="ECO:0000313" key="2">
    <source>
        <dbReference type="Proteomes" id="UP001603857"/>
    </source>
</evidence>
<dbReference type="EMBL" id="JBGMDY010000011">
    <property type="protein sequence ID" value="KAL2319154.1"/>
    <property type="molecule type" value="Genomic_DNA"/>
</dbReference>
<name>A0ABD1L6L9_9FABA</name>
<comment type="caution">
    <text evidence="1">The sequence shown here is derived from an EMBL/GenBank/DDBJ whole genome shotgun (WGS) entry which is preliminary data.</text>
</comment>
<reference evidence="1 2" key="1">
    <citation type="submission" date="2024-08" db="EMBL/GenBank/DDBJ databases">
        <title>Insights into the chromosomal genome structure of Flemingia macrophylla.</title>
        <authorList>
            <person name="Ding Y."/>
            <person name="Zhao Y."/>
            <person name="Bi W."/>
            <person name="Wu M."/>
            <person name="Zhao G."/>
            <person name="Gong Y."/>
            <person name="Li W."/>
            <person name="Zhang P."/>
        </authorList>
    </citation>
    <scope>NUCLEOTIDE SEQUENCE [LARGE SCALE GENOMIC DNA]</scope>
    <source>
        <strain evidence="1">DYQJB</strain>
        <tissue evidence="1">Leaf</tissue>
    </source>
</reference>
<evidence type="ECO:0000313" key="1">
    <source>
        <dbReference type="EMBL" id="KAL2319154.1"/>
    </source>
</evidence>
<dbReference type="Proteomes" id="UP001603857">
    <property type="component" value="Unassembled WGS sequence"/>
</dbReference>
<proteinExistence type="predicted"/>
<accession>A0ABD1L6L9</accession>
<protein>
    <submittedName>
        <fullName evidence="1">Uncharacterized protein</fullName>
    </submittedName>
</protein>
<gene>
    <name evidence="1" type="ORF">Fmac_033030</name>
</gene>